<dbReference type="PANTHER" id="PTHR13832:SF565">
    <property type="entry name" value="AT28366P-RELATED"/>
    <property type="match status" value="1"/>
</dbReference>
<feature type="domain" description="PPM-type phosphatase" evidence="12">
    <location>
        <begin position="23"/>
        <end position="287"/>
    </location>
</feature>
<evidence type="ECO:0000256" key="2">
    <source>
        <dbReference type="ARBA" id="ARBA00001946"/>
    </source>
</evidence>
<dbReference type="SMART" id="SM00332">
    <property type="entry name" value="PP2Cc"/>
    <property type="match status" value="1"/>
</dbReference>
<dbReference type="Proteomes" id="UP000605846">
    <property type="component" value="Unassembled WGS sequence"/>
</dbReference>
<keyword evidence="8" id="KW-0464">Manganese</keyword>
<comment type="caution">
    <text evidence="13">The sequence shown here is derived from an EMBL/GenBank/DDBJ whole genome shotgun (WGS) entry which is preliminary data.</text>
</comment>
<evidence type="ECO:0000256" key="6">
    <source>
        <dbReference type="ARBA" id="ARBA00022801"/>
    </source>
</evidence>
<dbReference type="Pfam" id="PF00481">
    <property type="entry name" value="PP2C"/>
    <property type="match status" value="1"/>
</dbReference>
<keyword evidence="5" id="KW-0479">Metal-binding</keyword>
<dbReference type="CDD" id="cd00143">
    <property type="entry name" value="PP2Cc"/>
    <property type="match status" value="1"/>
</dbReference>
<evidence type="ECO:0000256" key="11">
    <source>
        <dbReference type="SAM" id="MobiDB-lite"/>
    </source>
</evidence>
<comment type="similarity">
    <text evidence="3 10">Belongs to the PP2C family.</text>
</comment>
<evidence type="ECO:0000259" key="12">
    <source>
        <dbReference type="PROSITE" id="PS51746"/>
    </source>
</evidence>
<evidence type="ECO:0000256" key="5">
    <source>
        <dbReference type="ARBA" id="ARBA00022723"/>
    </source>
</evidence>
<evidence type="ECO:0000256" key="8">
    <source>
        <dbReference type="ARBA" id="ARBA00023211"/>
    </source>
</evidence>
<evidence type="ECO:0000313" key="13">
    <source>
        <dbReference type="EMBL" id="KAF7723192.1"/>
    </source>
</evidence>
<reference evidence="13" key="1">
    <citation type="submission" date="2020-01" db="EMBL/GenBank/DDBJ databases">
        <title>Genome Sequencing of Three Apophysomyces-Like Fungal Strains Confirms a Novel Fungal Genus in the Mucoromycota with divergent Burkholderia-like Endosymbiotic Bacteria.</title>
        <authorList>
            <person name="Stajich J.E."/>
            <person name="Macias A.M."/>
            <person name="Carter-House D."/>
            <person name="Lovett B."/>
            <person name="Kasson L.R."/>
            <person name="Berry K."/>
            <person name="Grigoriev I."/>
            <person name="Chang Y."/>
            <person name="Spatafora J."/>
            <person name="Kasson M.T."/>
        </authorList>
    </citation>
    <scope>NUCLEOTIDE SEQUENCE</scope>
    <source>
        <strain evidence="13">NRRL A-21654</strain>
    </source>
</reference>
<organism evidence="13 14">
    <name type="scientific">Apophysomyces ossiformis</name>
    <dbReference type="NCBI Taxonomy" id="679940"/>
    <lineage>
        <taxon>Eukaryota</taxon>
        <taxon>Fungi</taxon>
        <taxon>Fungi incertae sedis</taxon>
        <taxon>Mucoromycota</taxon>
        <taxon>Mucoromycotina</taxon>
        <taxon>Mucoromycetes</taxon>
        <taxon>Mucorales</taxon>
        <taxon>Mucorineae</taxon>
        <taxon>Mucoraceae</taxon>
        <taxon>Apophysomyces</taxon>
    </lineage>
</organism>
<name>A0A8H7EMN9_9FUNG</name>
<feature type="region of interest" description="Disordered" evidence="11">
    <location>
        <begin position="304"/>
        <end position="332"/>
    </location>
</feature>
<dbReference type="SMART" id="SM00331">
    <property type="entry name" value="PP2C_SIG"/>
    <property type="match status" value="1"/>
</dbReference>
<feature type="compositionally biased region" description="Basic and acidic residues" evidence="11">
    <location>
        <begin position="316"/>
        <end position="332"/>
    </location>
</feature>
<evidence type="ECO:0000256" key="3">
    <source>
        <dbReference type="ARBA" id="ARBA00006702"/>
    </source>
</evidence>
<dbReference type="EC" id="3.1.3.16" evidence="4"/>
<protein>
    <recommendedName>
        <fullName evidence="4">protein-serine/threonine phosphatase</fullName>
        <ecNumber evidence="4">3.1.3.16</ecNumber>
    </recommendedName>
</protein>
<dbReference type="InterPro" id="IPR036457">
    <property type="entry name" value="PPM-type-like_dom_sf"/>
</dbReference>
<dbReference type="GO" id="GO:0004722">
    <property type="term" value="F:protein serine/threonine phosphatase activity"/>
    <property type="evidence" value="ECO:0007669"/>
    <property type="project" value="UniProtKB-EC"/>
</dbReference>
<dbReference type="Gene3D" id="3.60.40.10">
    <property type="entry name" value="PPM-type phosphatase domain"/>
    <property type="match status" value="1"/>
</dbReference>
<dbReference type="AlphaFoldDB" id="A0A8H7EMN9"/>
<comment type="cofactor">
    <cofactor evidence="1">
        <name>Mn(2+)</name>
        <dbReference type="ChEBI" id="CHEBI:29035"/>
    </cofactor>
</comment>
<comment type="catalytic activity">
    <reaction evidence="9">
        <text>O-phospho-L-threonyl-[protein] + H2O = L-threonyl-[protein] + phosphate</text>
        <dbReference type="Rhea" id="RHEA:47004"/>
        <dbReference type="Rhea" id="RHEA-COMP:11060"/>
        <dbReference type="Rhea" id="RHEA-COMP:11605"/>
        <dbReference type="ChEBI" id="CHEBI:15377"/>
        <dbReference type="ChEBI" id="CHEBI:30013"/>
        <dbReference type="ChEBI" id="CHEBI:43474"/>
        <dbReference type="ChEBI" id="CHEBI:61977"/>
        <dbReference type="EC" id="3.1.3.16"/>
    </reaction>
    <physiologicalReaction direction="left-to-right" evidence="9">
        <dbReference type="Rhea" id="RHEA:47005"/>
    </physiologicalReaction>
</comment>
<dbReference type="InterPro" id="IPR015655">
    <property type="entry name" value="PP2C"/>
</dbReference>
<comment type="cofactor">
    <cofactor evidence="2">
        <name>Mg(2+)</name>
        <dbReference type="ChEBI" id="CHEBI:18420"/>
    </cofactor>
</comment>
<evidence type="ECO:0000256" key="1">
    <source>
        <dbReference type="ARBA" id="ARBA00001936"/>
    </source>
</evidence>
<evidence type="ECO:0000256" key="10">
    <source>
        <dbReference type="RuleBase" id="RU003465"/>
    </source>
</evidence>
<sequence>MGQILSQPITDKESVEGSSKRVMYAASSMQGWRVQMEDAHTTIASYEQTNASFFAVFDGHGGSAVAKYSSDNLYKKVFESTSFQRGRYREALRQSYLEIDEDLRKDPRYADDTSGCTAVAALISKNDVLFVSNAGDSRAVISTSNGRAIPLSQDHKPSHPKEEERIKNAGGHVEYGRVNGTLALSRALGDFDFKANTKLPPEKQAVSAEPDIIEHELTDNDEFVVLACDGIWDCMTNQEVVDFIRLRLTEEKTLKTICEELMDNCLAETAGMTGLGCDNMTVVIVAFLRKKSASEWYSWMAKKEARNSNNTSIKSDNSEPELKKPRVMDSSP</sequence>
<dbReference type="PANTHER" id="PTHR13832">
    <property type="entry name" value="PROTEIN PHOSPHATASE 2C"/>
    <property type="match status" value="1"/>
</dbReference>
<evidence type="ECO:0000256" key="7">
    <source>
        <dbReference type="ARBA" id="ARBA00022912"/>
    </source>
</evidence>
<keyword evidence="7 10" id="KW-0904">Protein phosphatase</keyword>
<accession>A0A8H7EMN9</accession>
<evidence type="ECO:0000313" key="14">
    <source>
        <dbReference type="Proteomes" id="UP000605846"/>
    </source>
</evidence>
<dbReference type="InterPro" id="IPR000222">
    <property type="entry name" value="PP2C_BS"/>
</dbReference>
<evidence type="ECO:0000256" key="9">
    <source>
        <dbReference type="ARBA" id="ARBA00048832"/>
    </source>
</evidence>
<dbReference type="EMBL" id="JABAYA010000160">
    <property type="protein sequence ID" value="KAF7723192.1"/>
    <property type="molecule type" value="Genomic_DNA"/>
</dbReference>
<dbReference type="OrthoDB" id="10264738at2759"/>
<dbReference type="PROSITE" id="PS51746">
    <property type="entry name" value="PPM_2"/>
    <property type="match status" value="1"/>
</dbReference>
<keyword evidence="14" id="KW-1185">Reference proteome</keyword>
<dbReference type="GO" id="GO:0046872">
    <property type="term" value="F:metal ion binding"/>
    <property type="evidence" value="ECO:0007669"/>
    <property type="project" value="UniProtKB-KW"/>
</dbReference>
<dbReference type="InterPro" id="IPR001932">
    <property type="entry name" value="PPM-type_phosphatase-like_dom"/>
</dbReference>
<dbReference type="SUPFAM" id="SSF81606">
    <property type="entry name" value="PP2C-like"/>
    <property type="match status" value="1"/>
</dbReference>
<evidence type="ECO:0000256" key="4">
    <source>
        <dbReference type="ARBA" id="ARBA00013081"/>
    </source>
</evidence>
<gene>
    <name evidence="13" type="primary">PTC2_1</name>
    <name evidence="13" type="ORF">EC973_002267</name>
</gene>
<keyword evidence="6 10" id="KW-0378">Hydrolase</keyword>
<dbReference type="PROSITE" id="PS01032">
    <property type="entry name" value="PPM_1"/>
    <property type="match status" value="1"/>
</dbReference>
<dbReference type="FunFam" id="3.60.40.10:FF:000016">
    <property type="entry name" value="Protein phosphatase 2C"/>
    <property type="match status" value="1"/>
</dbReference>
<proteinExistence type="inferred from homology"/>